<dbReference type="InterPro" id="IPR025961">
    <property type="entry name" value="Metal_resist"/>
</dbReference>
<feature type="compositionally biased region" description="Basic residues" evidence="1">
    <location>
        <begin position="144"/>
        <end position="153"/>
    </location>
</feature>
<reference evidence="3" key="1">
    <citation type="journal article" date="2019" name="Int. J. Syst. Evol. Microbiol.">
        <title>The Global Catalogue of Microorganisms (GCM) 10K type strain sequencing project: providing services to taxonomists for standard genome sequencing and annotation.</title>
        <authorList>
            <consortium name="The Broad Institute Genomics Platform"/>
            <consortium name="The Broad Institute Genome Sequencing Center for Infectious Disease"/>
            <person name="Wu L."/>
            <person name="Ma J."/>
        </authorList>
    </citation>
    <scope>NUCLEOTIDE SEQUENCE [LARGE SCALE GENOMIC DNA]</scope>
    <source>
        <strain evidence="3">JCM 13476</strain>
    </source>
</reference>
<evidence type="ECO:0000313" key="2">
    <source>
        <dbReference type="EMBL" id="GAA0387906.1"/>
    </source>
</evidence>
<feature type="region of interest" description="Disordered" evidence="1">
    <location>
        <begin position="138"/>
        <end position="165"/>
    </location>
</feature>
<name>A0ABP3I219_9CAUL</name>
<organism evidence="2 3">
    <name type="scientific">Brevundimonas terrae</name>
    <dbReference type="NCBI Taxonomy" id="363631"/>
    <lineage>
        <taxon>Bacteria</taxon>
        <taxon>Pseudomonadati</taxon>
        <taxon>Pseudomonadota</taxon>
        <taxon>Alphaproteobacteria</taxon>
        <taxon>Caulobacterales</taxon>
        <taxon>Caulobacteraceae</taxon>
        <taxon>Brevundimonas</taxon>
    </lineage>
</organism>
<sequence>MASRKIKLALVASVALNVFLVAGGTAVWLTARETREAERMTRTTRTDSLMEVVSTRSPEVAGAIEVRLRQVAMAARPDFQEAREARRQAIAITASDDFDAVMVAGLLEQSRASEMRGRARLESGAVEILNDQKAEDRKALARILSRHRPHSHSKTSPTEKPPEKR</sequence>
<accession>A0ABP3I219</accession>
<dbReference type="Pfam" id="PF13801">
    <property type="entry name" value="Metal_resist"/>
    <property type="match status" value="1"/>
</dbReference>
<dbReference type="RefSeq" id="WP_167178830.1">
    <property type="nucleotide sequence ID" value="NZ_BAAAEJ010000005.1"/>
</dbReference>
<proteinExistence type="predicted"/>
<evidence type="ECO:0000313" key="3">
    <source>
        <dbReference type="Proteomes" id="UP001500791"/>
    </source>
</evidence>
<protein>
    <recommendedName>
        <fullName evidence="4">Periplasmic heavy metal sensor</fullName>
    </recommendedName>
</protein>
<dbReference type="Proteomes" id="UP001500791">
    <property type="component" value="Unassembled WGS sequence"/>
</dbReference>
<evidence type="ECO:0008006" key="4">
    <source>
        <dbReference type="Google" id="ProtNLM"/>
    </source>
</evidence>
<gene>
    <name evidence="2" type="ORF">GCM10009093_13330</name>
</gene>
<evidence type="ECO:0000256" key="1">
    <source>
        <dbReference type="SAM" id="MobiDB-lite"/>
    </source>
</evidence>
<dbReference type="EMBL" id="BAAAEJ010000005">
    <property type="protein sequence ID" value="GAA0387906.1"/>
    <property type="molecule type" value="Genomic_DNA"/>
</dbReference>
<comment type="caution">
    <text evidence="2">The sequence shown here is derived from an EMBL/GenBank/DDBJ whole genome shotgun (WGS) entry which is preliminary data.</text>
</comment>
<keyword evidence="3" id="KW-1185">Reference proteome</keyword>